<dbReference type="Pfam" id="PF03176">
    <property type="entry name" value="MMPL"/>
    <property type="match status" value="2"/>
</dbReference>
<keyword evidence="5 6" id="KW-0472">Membrane</keyword>
<feature type="transmembrane region" description="Helical" evidence="6">
    <location>
        <begin position="294"/>
        <end position="318"/>
    </location>
</feature>
<comment type="subcellular location">
    <subcellularLocation>
        <location evidence="1">Cell membrane</location>
        <topology evidence="1">Multi-pass membrane protein</topology>
    </subcellularLocation>
</comment>
<feature type="transmembrane region" description="Helical" evidence="6">
    <location>
        <begin position="354"/>
        <end position="376"/>
    </location>
</feature>
<dbReference type="PANTHER" id="PTHR33406:SF13">
    <property type="entry name" value="MEMBRANE PROTEIN YDFJ"/>
    <property type="match status" value="1"/>
</dbReference>
<dbReference type="InterPro" id="IPR050545">
    <property type="entry name" value="Mycobact_MmpL"/>
</dbReference>
<dbReference type="Gene3D" id="1.20.1640.10">
    <property type="entry name" value="Multidrug efflux transporter AcrB transmembrane domain"/>
    <property type="match status" value="2"/>
</dbReference>
<evidence type="ECO:0000256" key="5">
    <source>
        <dbReference type="ARBA" id="ARBA00023136"/>
    </source>
</evidence>
<sequence length="703" mass="76024">MLEKWTLFIVRNRYKSLSLWLILTVLGGFAAINLDQHLTTSLTVPNSDSSKAEALLGKGFGENSEGTLTVLLNFKQAKPEEIKTLESKVAKAAKVIPNSRVSLQRAIGGILITNISTTENLNDASKYTEQLRGKLDEIGLSKARVTGPPAIKSDVTPVMASDLHRGQLFAILVALLILVLLFGFSFSVLIPFIFAFATITTTLGIIYLIAQKYLMVLYIPNIVELIGLGLAIDYSLLLAHRFKSALRYSETQSAAILETMRTAGRTVIISGLIVATGMTSLLLVPIPFVKSLGIAGALIPLISTFAAMTLQPAMLSIVGERGFTSKIFSGIWDREQSEKSFIPRITRFVIRKPIQVFISSTIVLLISASPLLALSLTPSSMTAIPKNLESAAALNWASDRAGSGVTTPIAIIMDLGKPGAALLPSNIEARIKLADLISKDPNVFSVANGIAEPFIDQTARYLRILVISKDEFGSPQSQSLVEKIRGDYLKEINFSNLKSIYVGGAGAQGVDLISKLTSSFPIIVFITLLLAYLLLVRAFKSVIIPLKAILLDLLTTAVAYSAIVVIFKFGFASSILHTYKLPQIEAWVLIFIFAILFGLTMDYEVFIVSRMREAKESGESNANAVAQGINKTVGVITAAAIIMFAAVMGLVGGHFAGLQEIGVGLAVGVIIDATVVRMFLLPSTMILLGRWNWLAPKFLTSRR</sequence>
<evidence type="ECO:0000256" key="1">
    <source>
        <dbReference type="ARBA" id="ARBA00004651"/>
    </source>
</evidence>
<reference evidence="8" key="1">
    <citation type="submission" date="2020-05" db="EMBL/GenBank/DDBJ databases">
        <authorList>
            <person name="Chiriac C."/>
            <person name="Salcher M."/>
            <person name="Ghai R."/>
            <person name="Kavagutti S V."/>
        </authorList>
    </citation>
    <scope>NUCLEOTIDE SEQUENCE</scope>
</reference>
<dbReference type="EMBL" id="CAEZXV010000085">
    <property type="protein sequence ID" value="CAB4706020.1"/>
    <property type="molecule type" value="Genomic_DNA"/>
</dbReference>
<name>A0A6J6Q2Q9_9ZZZZ</name>
<dbReference type="PANTHER" id="PTHR33406">
    <property type="entry name" value="MEMBRANE PROTEIN MJ1562-RELATED"/>
    <property type="match status" value="1"/>
</dbReference>
<feature type="domain" description="SSD" evidence="7">
    <location>
        <begin position="192"/>
        <end position="317"/>
    </location>
</feature>
<feature type="transmembrane region" description="Helical" evidence="6">
    <location>
        <begin position="518"/>
        <end position="536"/>
    </location>
</feature>
<evidence type="ECO:0000259" key="7">
    <source>
        <dbReference type="PROSITE" id="PS50156"/>
    </source>
</evidence>
<feature type="transmembrane region" description="Helical" evidence="6">
    <location>
        <begin position="189"/>
        <end position="210"/>
    </location>
</feature>
<feature type="transmembrane region" description="Helical" evidence="6">
    <location>
        <begin position="267"/>
        <end position="288"/>
    </location>
</feature>
<gene>
    <name evidence="8" type="ORF">UFOPK2598_00835</name>
</gene>
<feature type="transmembrane region" description="Helical" evidence="6">
    <location>
        <begin position="587"/>
        <end position="608"/>
    </location>
</feature>
<evidence type="ECO:0000256" key="2">
    <source>
        <dbReference type="ARBA" id="ARBA00022475"/>
    </source>
</evidence>
<dbReference type="PROSITE" id="PS50156">
    <property type="entry name" value="SSD"/>
    <property type="match status" value="1"/>
</dbReference>
<evidence type="ECO:0000256" key="6">
    <source>
        <dbReference type="SAM" id="Phobius"/>
    </source>
</evidence>
<keyword evidence="2" id="KW-1003">Cell membrane</keyword>
<proteinExistence type="predicted"/>
<feature type="transmembrane region" description="Helical" evidence="6">
    <location>
        <begin position="661"/>
        <end position="680"/>
    </location>
</feature>
<keyword evidence="3 6" id="KW-0812">Transmembrane</keyword>
<protein>
    <submittedName>
        <fullName evidence="8">Unannotated protein</fullName>
    </submittedName>
</protein>
<evidence type="ECO:0000256" key="4">
    <source>
        <dbReference type="ARBA" id="ARBA00022989"/>
    </source>
</evidence>
<evidence type="ECO:0000313" key="8">
    <source>
        <dbReference type="EMBL" id="CAB4706020.1"/>
    </source>
</evidence>
<feature type="transmembrane region" description="Helical" evidence="6">
    <location>
        <begin position="216"/>
        <end position="239"/>
    </location>
</feature>
<dbReference type="GO" id="GO:0005886">
    <property type="term" value="C:plasma membrane"/>
    <property type="evidence" value="ECO:0007669"/>
    <property type="project" value="UniProtKB-SubCell"/>
</dbReference>
<accession>A0A6J6Q2Q9</accession>
<dbReference type="InterPro" id="IPR000731">
    <property type="entry name" value="SSD"/>
</dbReference>
<organism evidence="8">
    <name type="scientific">freshwater metagenome</name>
    <dbReference type="NCBI Taxonomy" id="449393"/>
    <lineage>
        <taxon>unclassified sequences</taxon>
        <taxon>metagenomes</taxon>
        <taxon>ecological metagenomes</taxon>
    </lineage>
</organism>
<dbReference type="AlphaFoldDB" id="A0A6J6Q2Q9"/>
<feature type="transmembrane region" description="Helical" evidence="6">
    <location>
        <begin position="166"/>
        <end position="184"/>
    </location>
</feature>
<dbReference type="InterPro" id="IPR004869">
    <property type="entry name" value="MMPL_dom"/>
</dbReference>
<feature type="transmembrane region" description="Helical" evidence="6">
    <location>
        <begin position="629"/>
        <end position="655"/>
    </location>
</feature>
<keyword evidence="4 6" id="KW-1133">Transmembrane helix</keyword>
<evidence type="ECO:0000256" key="3">
    <source>
        <dbReference type="ARBA" id="ARBA00022692"/>
    </source>
</evidence>
<dbReference type="SUPFAM" id="SSF82866">
    <property type="entry name" value="Multidrug efflux transporter AcrB transmembrane domain"/>
    <property type="match status" value="2"/>
</dbReference>
<feature type="transmembrane region" description="Helical" evidence="6">
    <location>
        <begin position="548"/>
        <end position="567"/>
    </location>
</feature>